<protein>
    <submittedName>
        <fullName evidence="3">Glycosyltransferase</fullName>
    </submittedName>
</protein>
<evidence type="ECO:0000256" key="1">
    <source>
        <dbReference type="ARBA" id="ARBA00022679"/>
    </source>
</evidence>
<dbReference type="Gene3D" id="3.40.50.2000">
    <property type="entry name" value="Glycogen Phosphorylase B"/>
    <property type="match status" value="1"/>
</dbReference>
<accession>A0AAE3GRQ4</accession>
<evidence type="ECO:0000313" key="3">
    <source>
        <dbReference type="EMBL" id="MCP2728628.1"/>
    </source>
</evidence>
<dbReference type="PANTHER" id="PTHR46401:SF2">
    <property type="entry name" value="GLYCOSYLTRANSFERASE WBBK-RELATED"/>
    <property type="match status" value="1"/>
</dbReference>
<evidence type="ECO:0000313" key="4">
    <source>
        <dbReference type="Proteomes" id="UP001204953"/>
    </source>
</evidence>
<dbReference type="PANTHER" id="PTHR46401">
    <property type="entry name" value="GLYCOSYLTRANSFERASE WBBK-RELATED"/>
    <property type="match status" value="1"/>
</dbReference>
<evidence type="ECO:0000259" key="2">
    <source>
        <dbReference type="Pfam" id="PF00534"/>
    </source>
</evidence>
<keyword evidence="4" id="KW-1185">Reference proteome</keyword>
<keyword evidence="1" id="KW-0808">Transferase</keyword>
<feature type="domain" description="Glycosyl transferase family 1" evidence="2">
    <location>
        <begin position="219"/>
        <end position="378"/>
    </location>
</feature>
<dbReference type="GO" id="GO:0016757">
    <property type="term" value="F:glycosyltransferase activity"/>
    <property type="evidence" value="ECO:0007669"/>
    <property type="project" value="InterPro"/>
</dbReference>
<comment type="caution">
    <text evidence="3">The sequence shown here is derived from an EMBL/GenBank/DDBJ whole genome shotgun (WGS) entry which is preliminary data.</text>
</comment>
<dbReference type="EMBL" id="JAMZMM010000065">
    <property type="protein sequence ID" value="MCP2728628.1"/>
    <property type="molecule type" value="Genomic_DNA"/>
</dbReference>
<proteinExistence type="predicted"/>
<name>A0AAE3GRQ4_9CYAN</name>
<dbReference type="GO" id="GO:0009103">
    <property type="term" value="P:lipopolysaccharide biosynthetic process"/>
    <property type="evidence" value="ECO:0007669"/>
    <property type="project" value="TreeGrafter"/>
</dbReference>
<gene>
    <name evidence="3" type="ORF">NJ959_09110</name>
</gene>
<dbReference type="RefSeq" id="WP_254011423.1">
    <property type="nucleotide sequence ID" value="NZ_JAMZMM010000065.1"/>
</dbReference>
<dbReference type="Pfam" id="PF00534">
    <property type="entry name" value="Glycos_transf_1"/>
    <property type="match status" value="1"/>
</dbReference>
<dbReference type="Proteomes" id="UP001204953">
    <property type="component" value="Unassembled WGS sequence"/>
</dbReference>
<organism evidence="3 4">
    <name type="scientific">Limnofasciculus baicalensis BBK-W-15</name>
    <dbReference type="NCBI Taxonomy" id="2699891"/>
    <lineage>
        <taxon>Bacteria</taxon>
        <taxon>Bacillati</taxon>
        <taxon>Cyanobacteriota</taxon>
        <taxon>Cyanophyceae</taxon>
        <taxon>Coleofasciculales</taxon>
        <taxon>Coleofasciculaceae</taxon>
        <taxon>Limnofasciculus</taxon>
        <taxon>Limnofasciculus baicalensis</taxon>
    </lineage>
</organism>
<dbReference type="AlphaFoldDB" id="A0AAE3GRQ4"/>
<dbReference type="SUPFAM" id="SSF53756">
    <property type="entry name" value="UDP-Glycosyltransferase/glycogen phosphorylase"/>
    <property type="match status" value="1"/>
</dbReference>
<dbReference type="InterPro" id="IPR001296">
    <property type="entry name" value="Glyco_trans_1"/>
</dbReference>
<sequence length="408" mass="46658">MRPEKNRKLLIFDLFYTGHHAGYILHLVRYWQEQNLPGKLDILVTPKFIKSHPDVVNAASERDRSNINFVAISPEEEAKLKSEDSSRDRLIRAFQEWHLLNKYVKQLEVTQCLLMYFDSILLSLALLRRFPCPLSGIYFRPIFHYSEFAEFAPSRHEGILQKRDKFVLSLLLGNSHLKNLFCLDTFAVDYIKKLNPRSNPIYLPDPVQIYSESDSKLAEIRNNLAVQPGRTTFLMFGVPQRRKGIYELLDAIAILPSEICQKFCLFLVGPIASEPLVKERLAQLSETLPIQVIIRDEFVPDREIQSYFQVSDVILAPYQRHIGMSAILVRAAAADKPVLSTNYGLMGEIVKRDKLGLTVDASVPAEIAKGLTEFILKTPSELCDISSMKDFAEQNSAERFASTIFQYI</sequence>
<reference evidence="3" key="1">
    <citation type="submission" date="2022-06" db="EMBL/GenBank/DDBJ databases">
        <title>New cyanobacteria of genus Symplocastrum in benthos of Lake Baikal.</title>
        <authorList>
            <person name="Sorokovikova E."/>
            <person name="Tikhonova I."/>
            <person name="Krasnopeev A."/>
            <person name="Evseev P."/>
            <person name="Gladkikh A."/>
            <person name="Belykh O."/>
        </authorList>
    </citation>
    <scope>NUCLEOTIDE SEQUENCE</scope>
    <source>
        <strain evidence="3">BBK-W-15</strain>
    </source>
</reference>